<dbReference type="RefSeq" id="WP_282583943.1">
    <property type="nucleotide sequence ID" value="NZ_JAMOIM010000003.1"/>
</dbReference>
<sequence>MSTMPAWAETKDQIRSAPAARRDPMGAAMAAGGLLALASMAPEAWSVASRGTFLNPDDAMRAVEIRDFMAGQAWFDLVPHRLSPDHPFVMHWSRLVDAPLAMFVWLFGWVMPAAAAERAMRLTVPALLFLTSLWTILRIVRSLIGPRAMVPAALLTASSFELLANFMPGHIHHHGIQVTLLLLATAALLDAVGPGGKPVQGAWAGFLAVLSLGIGLQNLPFVIGLVSVAVTGWIVAGQRLPRTLAAFALSLGGGAVVVFLLDVPPQSYGEGACDAFSTAHLFFAAGTGVVCLGLAIASPRLPRAWQRLAAAALGGILVILGLAICYPACLHDPMAGVDPLLRQAWLSGVGEALPLARLIVLSPAEGIVLLLTLVSGCAATVLAMSKADAGRRGPWAALLLLAGIGVAGTCWQVRVAASTCALLVPGLALLVLNVFDHMARRPHRPALLVAVIVGCLGNGGGWSALALPMRVLATPHPSASRGSVSICFDPASFDRLKTLPPGLVLSTIDPGSAILAFTPHAVLAAPYHRNAYGNRVSLLALAAPPDDAHAMLRDAKVRYVALCRSSNETAETVAAHPDSLSAALMAGRTPEWMTSVSGEREAFALFRVD</sequence>
<evidence type="ECO:0000313" key="3">
    <source>
        <dbReference type="Proteomes" id="UP001165667"/>
    </source>
</evidence>
<feature type="transmembrane region" description="Helical" evidence="1">
    <location>
        <begin position="92"/>
        <end position="110"/>
    </location>
</feature>
<feature type="transmembrane region" description="Helical" evidence="1">
    <location>
        <begin position="447"/>
        <end position="467"/>
    </location>
</feature>
<evidence type="ECO:0000313" key="2">
    <source>
        <dbReference type="EMBL" id="MCW6507575.1"/>
    </source>
</evidence>
<protein>
    <submittedName>
        <fullName evidence="2">Uncharacterized protein</fullName>
    </submittedName>
</protein>
<dbReference type="PROSITE" id="PS51318">
    <property type="entry name" value="TAT"/>
    <property type="match status" value="1"/>
</dbReference>
<keyword evidence="1" id="KW-1133">Transmembrane helix</keyword>
<dbReference type="InterPro" id="IPR006311">
    <property type="entry name" value="TAT_signal"/>
</dbReference>
<feature type="transmembrane region" description="Helical" evidence="1">
    <location>
        <begin position="415"/>
        <end position="435"/>
    </location>
</feature>
<proteinExistence type="predicted"/>
<feature type="transmembrane region" description="Helical" evidence="1">
    <location>
        <begin position="244"/>
        <end position="263"/>
    </location>
</feature>
<feature type="transmembrane region" description="Helical" evidence="1">
    <location>
        <begin position="392"/>
        <end position="409"/>
    </location>
</feature>
<feature type="transmembrane region" description="Helical" evidence="1">
    <location>
        <begin position="275"/>
        <end position="296"/>
    </location>
</feature>
<dbReference type="AlphaFoldDB" id="A0AA41YUI7"/>
<name>A0AA41YUI7_9HYPH</name>
<keyword evidence="1" id="KW-0472">Membrane</keyword>
<feature type="transmembrane region" description="Helical" evidence="1">
    <location>
        <begin position="367"/>
        <end position="385"/>
    </location>
</feature>
<evidence type="ECO:0000256" key="1">
    <source>
        <dbReference type="SAM" id="Phobius"/>
    </source>
</evidence>
<gene>
    <name evidence="2" type="ORF">M8523_06020</name>
</gene>
<accession>A0AA41YUI7</accession>
<feature type="transmembrane region" description="Helical" evidence="1">
    <location>
        <begin position="202"/>
        <end position="235"/>
    </location>
</feature>
<keyword evidence="3" id="KW-1185">Reference proteome</keyword>
<reference evidence="2" key="1">
    <citation type="submission" date="2022-05" db="EMBL/GenBank/DDBJ databases">
        <authorList>
            <person name="Pankratov T."/>
        </authorList>
    </citation>
    <scope>NUCLEOTIDE SEQUENCE</scope>
    <source>
        <strain evidence="2">BP6-180914</strain>
    </source>
</reference>
<dbReference type="Proteomes" id="UP001165667">
    <property type="component" value="Unassembled WGS sequence"/>
</dbReference>
<feature type="transmembrane region" description="Helical" evidence="1">
    <location>
        <begin position="122"/>
        <end position="140"/>
    </location>
</feature>
<feature type="transmembrane region" description="Helical" evidence="1">
    <location>
        <begin position="308"/>
        <end position="329"/>
    </location>
</feature>
<comment type="caution">
    <text evidence="2">The sequence shown here is derived from an EMBL/GenBank/DDBJ whole genome shotgun (WGS) entry which is preliminary data.</text>
</comment>
<keyword evidence="1" id="KW-0812">Transmembrane</keyword>
<organism evidence="2 3">
    <name type="scientific">Lichenifustis flavocetrariae</name>
    <dbReference type="NCBI Taxonomy" id="2949735"/>
    <lineage>
        <taxon>Bacteria</taxon>
        <taxon>Pseudomonadati</taxon>
        <taxon>Pseudomonadota</taxon>
        <taxon>Alphaproteobacteria</taxon>
        <taxon>Hyphomicrobiales</taxon>
        <taxon>Lichenihabitantaceae</taxon>
        <taxon>Lichenifustis</taxon>
    </lineage>
</organism>
<dbReference type="EMBL" id="JAMOIM010000003">
    <property type="protein sequence ID" value="MCW6507575.1"/>
    <property type="molecule type" value="Genomic_DNA"/>
</dbReference>